<feature type="non-terminal residue" evidence="1">
    <location>
        <position position="1"/>
    </location>
</feature>
<dbReference type="EMBL" id="BTSY01000005">
    <property type="protein sequence ID" value="GMT29102.1"/>
    <property type="molecule type" value="Genomic_DNA"/>
</dbReference>
<comment type="caution">
    <text evidence="1">The sequence shown here is derived from an EMBL/GenBank/DDBJ whole genome shotgun (WGS) entry which is preliminary data.</text>
</comment>
<reference evidence="1" key="1">
    <citation type="submission" date="2023-10" db="EMBL/GenBank/DDBJ databases">
        <title>Genome assembly of Pristionchus species.</title>
        <authorList>
            <person name="Yoshida K."/>
            <person name="Sommer R.J."/>
        </authorList>
    </citation>
    <scope>NUCLEOTIDE SEQUENCE</scope>
    <source>
        <strain evidence="1">RS5133</strain>
    </source>
</reference>
<dbReference type="AlphaFoldDB" id="A0AAV5WDK1"/>
<proteinExistence type="predicted"/>
<name>A0AAV5WDK1_9BILA</name>
<gene>
    <name evidence="1" type="ORF">PFISCL1PPCAC_20399</name>
</gene>
<feature type="non-terminal residue" evidence="1">
    <location>
        <position position="131"/>
    </location>
</feature>
<organism evidence="1 2">
    <name type="scientific">Pristionchus fissidentatus</name>
    <dbReference type="NCBI Taxonomy" id="1538716"/>
    <lineage>
        <taxon>Eukaryota</taxon>
        <taxon>Metazoa</taxon>
        <taxon>Ecdysozoa</taxon>
        <taxon>Nematoda</taxon>
        <taxon>Chromadorea</taxon>
        <taxon>Rhabditida</taxon>
        <taxon>Rhabditina</taxon>
        <taxon>Diplogasteromorpha</taxon>
        <taxon>Diplogasteroidea</taxon>
        <taxon>Neodiplogasteridae</taxon>
        <taxon>Pristionchus</taxon>
    </lineage>
</organism>
<dbReference type="Proteomes" id="UP001432322">
    <property type="component" value="Unassembled WGS sequence"/>
</dbReference>
<evidence type="ECO:0000313" key="2">
    <source>
        <dbReference type="Proteomes" id="UP001432322"/>
    </source>
</evidence>
<protein>
    <submittedName>
        <fullName evidence="1">Uncharacterized protein</fullName>
    </submittedName>
</protein>
<sequence length="131" mass="14345">EDSMVPHVANCKTELLKMYGAVSTLASTEINGFTPGRFPSMLIICAAPEQATSMASAVYSCPQSFMCKTGNVFSCAETKSVKDANENSIMWTVERLSIADKFDAGVNEKSTTTLNRLNPMNRKFRGIFDND</sequence>
<keyword evidence="2" id="KW-1185">Reference proteome</keyword>
<accession>A0AAV5WDK1</accession>
<evidence type="ECO:0000313" key="1">
    <source>
        <dbReference type="EMBL" id="GMT29102.1"/>
    </source>
</evidence>